<evidence type="ECO:0000256" key="1">
    <source>
        <dbReference type="ARBA" id="ARBA00004245"/>
    </source>
</evidence>
<keyword evidence="6" id="KW-0206">Cytoskeleton</keyword>
<gene>
    <name evidence="10" type="ORF">CYNAS_LOCUS8623</name>
</gene>
<dbReference type="GO" id="GO:0035371">
    <property type="term" value="C:microtubule plus-end"/>
    <property type="evidence" value="ECO:0007669"/>
    <property type="project" value="TreeGrafter"/>
</dbReference>
<comment type="caution">
    <text evidence="10">The sequence shown here is derived from an EMBL/GenBank/DDBJ whole genome shotgun (WGS) entry which is preliminary data.</text>
</comment>
<reference evidence="10" key="1">
    <citation type="submission" date="2023-07" db="EMBL/GenBank/DDBJ databases">
        <authorList>
            <consortium name="CYATHOMIX"/>
        </authorList>
    </citation>
    <scope>NUCLEOTIDE SEQUENCE</scope>
    <source>
        <strain evidence="10">N/A</strain>
    </source>
</reference>
<keyword evidence="2" id="KW-0963">Cytoplasm</keyword>
<dbReference type="Proteomes" id="UP001176961">
    <property type="component" value="Unassembled WGS sequence"/>
</dbReference>
<dbReference type="GO" id="GO:0031122">
    <property type="term" value="P:cytoplasmic microtubule organization"/>
    <property type="evidence" value="ECO:0007669"/>
    <property type="project" value="TreeGrafter"/>
</dbReference>
<comment type="subcellular location">
    <subcellularLocation>
        <location evidence="1">Cytoplasm</location>
        <location evidence="1">Cytoskeleton</location>
    </subcellularLocation>
</comment>
<feature type="domain" description="CAP-Gly" evidence="9">
    <location>
        <begin position="145"/>
        <end position="187"/>
    </location>
</feature>
<feature type="region of interest" description="Disordered" evidence="8">
    <location>
        <begin position="1258"/>
        <end position="1280"/>
    </location>
</feature>
<evidence type="ECO:0000256" key="7">
    <source>
        <dbReference type="SAM" id="Coils"/>
    </source>
</evidence>
<feature type="coiled-coil region" evidence="7">
    <location>
        <begin position="1357"/>
        <end position="1417"/>
    </location>
</feature>
<dbReference type="PROSITE" id="PS50245">
    <property type="entry name" value="CAP_GLY_2"/>
    <property type="match status" value="2"/>
</dbReference>
<evidence type="ECO:0000256" key="3">
    <source>
        <dbReference type="ARBA" id="ARBA00022701"/>
    </source>
</evidence>
<keyword evidence="5 7" id="KW-0175">Coiled coil</keyword>
<keyword evidence="3" id="KW-0493">Microtubule</keyword>
<dbReference type="InterPro" id="IPR032108">
    <property type="entry name" value="CLIP1_ZNF"/>
</dbReference>
<keyword evidence="11" id="KW-1185">Reference proteome</keyword>
<organism evidence="10 11">
    <name type="scientific">Cylicocyclus nassatus</name>
    <name type="common">Nematode worm</name>
    <dbReference type="NCBI Taxonomy" id="53992"/>
    <lineage>
        <taxon>Eukaryota</taxon>
        <taxon>Metazoa</taxon>
        <taxon>Ecdysozoa</taxon>
        <taxon>Nematoda</taxon>
        <taxon>Chromadorea</taxon>
        <taxon>Rhabditida</taxon>
        <taxon>Rhabditina</taxon>
        <taxon>Rhabditomorpha</taxon>
        <taxon>Strongyloidea</taxon>
        <taxon>Strongylidae</taxon>
        <taxon>Cylicocyclus</taxon>
    </lineage>
</organism>
<dbReference type="GO" id="GO:0005634">
    <property type="term" value="C:nucleus"/>
    <property type="evidence" value="ECO:0007669"/>
    <property type="project" value="TreeGrafter"/>
</dbReference>
<evidence type="ECO:0000259" key="9">
    <source>
        <dbReference type="PROSITE" id="PS50245"/>
    </source>
</evidence>
<sequence length="1506" mass="169528">MMASRSQLVRSDSKESVLSLTSCVSGVGNWQVGDRARIDQRSGTVAYVGPTKFAPGEWIGLILDEPTGKNDGSVQGYRYFTCNPDHGLFCKSSKLERILLSPSRYKSPAPGEGEPLSPYAAEYGYDINDRVVVSGGKQGTVRFLGETEFAQGIWAGIELEQPLGKNDGSVQGKRYFTCKSPYGVFVPAAKTQKAPSQTPGKMKVVHTKTSLLRQNRNFGGSQESLSSIGRSSVASSRFGVMRKPVMPPNHSHSVAGQNATIKALQDALQEKEKHLEQLMRERDMERSEYGQLPGQDSEKIAKLESEKKALKSELLAKEKMIEDLNFRLEEETISKDFQIEELQKKLTSAPVETAPPAAEFSLDDSALEKRMEADQKRRDLEAKCAQLDEQLNISKQQSNTLAAEIAELKAKLKNAEGEKENFMRSLDAQKATHVKIQEELDNSRAELVLVKEQASNDRFTYEEQLSAVNDLLDDKVRKLEMAEALARSTESELQIVKAELQSVQKEAENQKKIVESITANQGSAERALTERLEALAKELQEKHKSLLAVEHDKKVLEEASETNAKHLQELKEALASIEKEKSSAVKTIASLKEEKATVEQHLQKEQSGLQKSLAEFTDKINAITAAKNAAEAALNEEKAEKEKLSKEKEILDSQLHTLRDSSDTITRETTERLAQLEQRIKEAESQAAEEKANALKKEEERLALTRKLEENETERKAKFEAAAAEQAGVVEKLNSSLKEAESNCQALEQKCAGFEAKVAELDKILAEEREKFEASTNELKGTTTAEEAKWKAAEADFKEKLEQNHLAMETAASEINELAKFREQAEIEIRQKTEELNSVTAKLQEITSERDNAIQNRAEVEEQLRQQIEAFTNLQSTIDASKLGEDAMAKELSSAQELAAQRHAEVNRLQILVQNLEEKCQIAEAASSDLSYKLAAAEKHTMKIEGERSTAIKELEQSLAQETAMRSKVEEDLRSKSDEVSRLQTNIESLSAKSLEMEDASNKLQLELAARMSEMDAIRIERDQALHGKQAAESQISALTTQLQELEKKLAASNEILKKEAKHIISEYEAQTAQLSADLSDANQKHSELTRELALNVEDLSRTKTELDKSSREAETLKLQIDELQREQEQLRERLGRVQLEKEELSKSLASSQNEGSLALQQLRQELEAANQQNVNYTRERDSLLAEIDELTAKIESGSQSFKEVEQRLAVSQAEIAQVNEERALLEEQLQNVLTEKTVLQESRKALEVEMESTRDKYESELKQIQSQLASQPGPSSDISQQMRDEFADAMEKVKTVTDQKMMLQKELEQARTDMAELQREVTSLRLNEATASVMASEARQKIDLYNELEQDWLRKQLRMSEKIEELSLELEQAKLRTESEEVDALRRELAFTHSIIADQRKKEAALMEKIAELNNLPAQTITAETHRLSFGHREEKPRLYCDICEEFDQHETEDCPKQISEEEIRPVTKKAPPPPRDYCDYCEAFGHDTFACSNHPHKKKKDYTF</sequence>
<keyword evidence="4" id="KW-0677">Repeat</keyword>
<dbReference type="InterPro" id="IPR036859">
    <property type="entry name" value="CAP-Gly_dom_sf"/>
</dbReference>
<protein>
    <recommendedName>
        <fullName evidence="9">CAP-Gly domain-containing protein</fullName>
    </recommendedName>
</protein>
<dbReference type="Pfam" id="PF01302">
    <property type="entry name" value="CAP_GLY"/>
    <property type="match status" value="2"/>
</dbReference>
<feature type="coiled-coil region" evidence="7">
    <location>
        <begin position="370"/>
        <end position="594"/>
    </location>
</feature>
<dbReference type="Pfam" id="PF16641">
    <property type="entry name" value="CLIP1_ZNF"/>
    <property type="match status" value="2"/>
</dbReference>
<dbReference type="Gene3D" id="2.30.30.190">
    <property type="entry name" value="CAP Gly-rich-like domain"/>
    <property type="match status" value="2"/>
</dbReference>
<evidence type="ECO:0000256" key="4">
    <source>
        <dbReference type="ARBA" id="ARBA00022737"/>
    </source>
</evidence>
<name>A0AA36GR43_CYLNA</name>
<evidence type="ECO:0000256" key="6">
    <source>
        <dbReference type="ARBA" id="ARBA00023212"/>
    </source>
</evidence>
<evidence type="ECO:0000313" key="11">
    <source>
        <dbReference type="Proteomes" id="UP001176961"/>
    </source>
</evidence>
<proteinExistence type="predicted"/>
<dbReference type="Gene3D" id="1.10.287.1490">
    <property type="match status" value="1"/>
</dbReference>
<dbReference type="GO" id="GO:0005938">
    <property type="term" value="C:cell cortex"/>
    <property type="evidence" value="ECO:0007669"/>
    <property type="project" value="TreeGrafter"/>
</dbReference>
<evidence type="ECO:0000256" key="5">
    <source>
        <dbReference type="ARBA" id="ARBA00023054"/>
    </source>
</evidence>
<feature type="compositionally biased region" description="Polar residues" evidence="8">
    <location>
        <begin position="1263"/>
        <end position="1280"/>
    </location>
</feature>
<dbReference type="PROSITE" id="PS00845">
    <property type="entry name" value="CAP_GLY_1"/>
    <property type="match status" value="2"/>
</dbReference>
<dbReference type="InterPro" id="IPR000938">
    <property type="entry name" value="CAP-Gly_domain"/>
</dbReference>
<evidence type="ECO:0000313" key="10">
    <source>
        <dbReference type="EMBL" id="CAJ0596640.1"/>
    </source>
</evidence>
<dbReference type="PANTHER" id="PTHR18916">
    <property type="entry name" value="DYNACTIN 1-RELATED MICROTUBULE-BINDING"/>
    <property type="match status" value="1"/>
</dbReference>
<feature type="coiled-coil region" evidence="7">
    <location>
        <begin position="254"/>
        <end position="320"/>
    </location>
</feature>
<dbReference type="SMART" id="SM01052">
    <property type="entry name" value="CAP_GLY"/>
    <property type="match status" value="2"/>
</dbReference>
<dbReference type="SUPFAM" id="SSF74924">
    <property type="entry name" value="Cap-Gly domain"/>
    <property type="match status" value="2"/>
</dbReference>
<evidence type="ECO:0000256" key="8">
    <source>
        <dbReference type="SAM" id="MobiDB-lite"/>
    </source>
</evidence>
<dbReference type="EMBL" id="CATQJL010000223">
    <property type="protein sequence ID" value="CAJ0596640.1"/>
    <property type="molecule type" value="Genomic_DNA"/>
</dbReference>
<feature type="domain" description="CAP-Gly" evidence="9">
    <location>
        <begin position="49"/>
        <end position="91"/>
    </location>
</feature>
<accession>A0AA36GR43</accession>
<dbReference type="PANTHER" id="PTHR18916:SF82">
    <property type="entry name" value="CAP-GLY DOMAIN-CONTAINING PROTEIN"/>
    <property type="match status" value="1"/>
</dbReference>
<feature type="coiled-coil region" evidence="7">
    <location>
        <begin position="1294"/>
        <end position="1328"/>
    </location>
</feature>
<feature type="coiled-coil region" evidence="7">
    <location>
        <begin position="620"/>
        <end position="926"/>
    </location>
</feature>
<evidence type="ECO:0000256" key="2">
    <source>
        <dbReference type="ARBA" id="ARBA00022490"/>
    </source>
</evidence>
<dbReference type="GO" id="GO:0051010">
    <property type="term" value="F:microtubule plus-end binding"/>
    <property type="evidence" value="ECO:0007669"/>
    <property type="project" value="TreeGrafter"/>
</dbReference>